<dbReference type="PANTHER" id="PTHR24347">
    <property type="entry name" value="SERINE/THREONINE-PROTEIN KINASE"/>
    <property type="match status" value="1"/>
</dbReference>
<evidence type="ECO:0000313" key="3">
    <source>
        <dbReference type="Proteomes" id="UP000828390"/>
    </source>
</evidence>
<dbReference type="PROSITE" id="PS50011">
    <property type="entry name" value="PROTEIN_KINASE_DOM"/>
    <property type="match status" value="1"/>
</dbReference>
<name>A0A9D4I1U2_DREPO</name>
<reference evidence="2" key="2">
    <citation type="submission" date="2020-11" db="EMBL/GenBank/DDBJ databases">
        <authorList>
            <person name="McCartney M.A."/>
            <person name="Auch B."/>
            <person name="Kono T."/>
            <person name="Mallez S."/>
            <person name="Becker A."/>
            <person name="Gohl D.M."/>
            <person name="Silverstein K.A.T."/>
            <person name="Koren S."/>
            <person name="Bechman K.B."/>
            <person name="Herman A."/>
            <person name="Abrahante J.E."/>
            <person name="Garbe J."/>
        </authorList>
    </citation>
    <scope>NUCLEOTIDE SEQUENCE</scope>
    <source>
        <strain evidence="2">Duluth1</strain>
        <tissue evidence="2">Whole animal</tissue>
    </source>
</reference>
<reference evidence="2" key="1">
    <citation type="journal article" date="2019" name="bioRxiv">
        <title>The Genome of the Zebra Mussel, Dreissena polymorpha: A Resource for Invasive Species Research.</title>
        <authorList>
            <person name="McCartney M.A."/>
            <person name="Auch B."/>
            <person name="Kono T."/>
            <person name="Mallez S."/>
            <person name="Zhang Y."/>
            <person name="Obille A."/>
            <person name="Becker A."/>
            <person name="Abrahante J.E."/>
            <person name="Garbe J."/>
            <person name="Badalamenti J.P."/>
            <person name="Herman A."/>
            <person name="Mangelson H."/>
            <person name="Liachko I."/>
            <person name="Sullivan S."/>
            <person name="Sone E.D."/>
            <person name="Koren S."/>
            <person name="Silverstein K.A.T."/>
            <person name="Beckman K.B."/>
            <person name="Gohl D.M."/>
        </authorList>
    </citation>
    <scope>NUCLEOTIDE SEQUENCE</scope>
    <source>
        <strain evidence="2">Duluth1</strain>
        <tissue evidence="2">Whole animal</tissue>
    </source>
</reference>
<proteinExistence type="predicted"/>
<organism evidence="2 3">
    <name type="scientific">Dreissena polymorpha</name>
    <name type="common">Zebra mussel</name>
    <name type="synonym">Mytilus polymorpha</name>
    <dbReference type="NCBI Taxonomy" id="45954"/>
    <lineage>
        <taxon>Eukaryota</taxon>
        <taxon>Metazoa</taxon>
        <taxon>Spiralia</taxon>
        <taxon>Lophotrochozoa</taxon>
        <taxon>Mollusca</taxon>
        <taxon>Bivalvia</taxon>
        <taxon>Autobranchia</taxon>
        <taxon>Heteroconchia</taxon>
        <taxon>Euheterodonta</taxon>
        <taxon>Imparidentia</taxon>
        <taxon>Neoheterodontei</taxon>
        <taxon>Myida</taxon>
        <taxon>Dreissenoidea</taxon>
        <taxon>Dreissenidae</taxon>
        <taxon>Dreissena</taxon>
    </lineage>
</organism>
<evidence type="ECO:0000313" key="2">
    <source>
        <dbReference type="EMBL" id="KAH3741098.1"/>
    </source>
</evidence>
<dbReference type="AlphaFoldDB" id="A0A9D4I1U2"/>
<dbReference type="GO" id="GO:0005524">
    <property type="term" value="F:ATP binding"/>
    <property type="evidence" value="ECO:0007669"/>
    <property type="project" value="InterPro"/>
</dbReference>
<sequence>MYATLQGGDLYNAITRSVKFGEVDFAHMVKDLCSALFNLHSRIIVHRDLKLENLLVCSLEEASLVVCSLK</sequence>
<gene>
    <name evidence="2" type="ORF">DPMN_047816</name>
</gene>
<feature type="domain" description="Protein kinase" evidence="1">
    <location>
        <begin position="1"/>
        <end position="70"/>
    </location>
</feature>
<dbReference type="Proteomes" id="UP000828390">
    <property type="component" value="Unassembled WGS sequence"/>
</dbReference>
<comment type="caution">
    <text evidence="2">The sequence shown here is derived from an EMBL/GenBank/DDBJ whole genome shotgun (WGS) entry which is preliminary data.</text>
</comment>
<dbReference type="GO" id="GO:0004672">
    <property type="term" value="F:protein kinase activity"/>
    <property type="evidence" value="ECO:0007669"/>
    <property type="project" value="InterPro"/>
</dbReference>
<dbReference type="Gene3D" id="1.10.510.10">
    <property type="entry name" value="Transferase(Phosphotransferase) domain 1"/>
    <property type="match status" value="1"/>
</dbReference>
<accession>A0A9D4I1U2</accession>
<dbReference type="InterPro" id="IPR008271">
    <property type="entry name" value="Ser/Thr_kinase_AS"/>
</dbReference>
<dbReference type="SUPFAM" id="SSF56112">
    <property type="entry name" value="Protein kinase-like (PK-like)"/>
    <property type="match status" value="1"/>
</dbReference>
<dbReference type="PROSITE" id="PS00108">
    <property type="entry name" value="PROTEIN_KINASE_ST"/>
    <property type="match status" value="1"/>
</dbReference>
<keyword evidence="3" id="KW-1185">Reference proteome</keyword>
<dbReference type="InterPro" id="IPR011009">
    <property type="entry name" value="Kinase-like_dom_sf"/>
</dbReference>
<dbReference type="EMBL" id="JAIWYP010000011">
    <property type="protein sequence ID" value="KAH3741098.1"/>
    <property type="molecule type" value="Genomic_DNA"/>
</dbReference>
<protein>
    <recommendedName>
        <fullName evidence="1">Protein kinase domain-containing protein</fullName>
    </recommendedName>
</protein>
<dbReference type="Pfam" id="PF00069">
    <property type="entry name" value="Pkinase"/>
    <property type="match status" value="1"/>
</dbReference>
<evidence type="ECO:0000259" key="1">
    <source>
        <dbReference type="PROSITE" id="PS50011"/>
    </source>
</evidence>
<dbReference type="InterPro" id="IPR000719">
    <property type="entry name" value="Prot_kinase_dom"/>
</dbReference>